<protein>
    <submittedName>
        <fullName evidence="3">DUF4190 domain-containing protein</fullName>
    </submittedName>
</protein>
<dbReference type="InterPro" id="IPR025241">
    <property type="entry name" value="DUF4190"/>
</dbReference>
<dbReference type="Proteomes" id="UP001595712">
    <property type="component" value="Unassembled WGS sequence"/>
</dbReference>
<keyword evidence="1" id="KW-0812">Transmembrane</keyword>
<accession>A0ABV7PXC6</accession>
<proteinExistence type="predicted"/>
<gene>
    <name evidence="3" type="ORF">ACFO8M_03430</name>
</gene>
<feature type="domain" description="DUF4190" evidence="2">
    <location>
        <begin position="21"/>
        <end position="79"/>
    </location>
</feature>
<name>A0ABV7PXC6_9ACTN</name>
<organism evidence="3 4">
    <name type="scientific">Glycomyces rhizosphaerae</name>
    <dbReference type="NCBI Taxonomy" id="2054422"/>
    <lineage>
        <taxon>Bacteria</taxon>
        <taxon>Bacillati</taxon>
        <taxon>Actinomycetota</taxon>
        <taxon>Actinomycetes</taxon>
        <taxon>Glycomycetales</taxon>
        <taxon>Glycomycetaceae</taxon>
        <taxon>Glycomyces</taxon>
    </lineage>
</organism>
<reference evidence="4" key="1">
    <citation type="journal article" date="2019" name="Int. J. Syst. Evol. Microbiol.">
        <title>The Global Catalogue of Microorganisms (GCM) 10K type strain sequencing project: providing services to taxonomists for standard genome sequencing and annotation.</title>
        <authorList>
            <consortium name="The Broad Institute Genomics Platform"/>
            <consortium name="The Broad Institute Genome Sequencing Center for Infectious Disease"/>
            <person name="Wu L."/>
            <person name="Ma J."/>
        </authorList>
    </citation>
    <scope>NUCLEOTIDE SEQUENCE [LARGE SCALE GENOMIC DNA]</scope>
    <source>
        <strain evidence="4">CGMCC 4.7396</strain>
    </source>
</reference>
<keyword evidence="4" id="KW-1185">Reference proteome</keyword>
<comment type="caution">
    <text evidence="3">The sequence shown here is derived from an EMBL/GenBank/DDBJ whole genome shotgun (WGS) entry which is preliminary data.</text>
</comment>
<evidence type="ECO:0000259" key="2">
    <source>
        <dbReference type="Pfam" id="PF13828"/>
    </source>
</evidence>
<evidence type="ECO:0000313" key="4">
    <source>
        <dbReference type="Proteomes" id="UP001595712"/>
    </source>
</evidence>
<keyword evidence="1" id="KW-0472">Membrane</keyword>
<sequence>MTQQYGQPGAQVNVPREMNGLAIASFVIAFVGLCSPLGILGLILGYVAKSQIKSRNNSGSGLATTAIVLGWISIIAVAAFIIALVAGGWDVWMDRVDEYKDEYNN</sequence>
<feature type="transmembrane region" description="Helical" evidence="1">
    <location>
        <begin position="60"/>
        <end position="86"/>
    </location>
</feature>
<feature type="transmembrane region" description="Helical" evidence="1">
    <location>
        <begin position="20"/>
        <end position="48"/>
    </location>
</feature>
<dbReference type="EMBL" id="JBHRWO010000004">
    <property type="protein sequence ID" value="MFC3491537.1"/>
    <property type="molecule type" value="Genomic_DNA"/>
</dbReference>
<evidence type="ECO:0000256" key="1">
    <source>
        <dbReference type="SAM" id="Phobius"/>
    </source>
</evidence>
<dbReference type="RefSeq" id="WP_387970498.1">
    <property type="nucleotide sequence ID" value="NZ_JBHRWO010000004.1"/>
</dbReference>
<dbReference type="Pfam" id="PF13828">
    <property type="entry name" value="DUF4190"/>
    <property type="match status" value="1"/>
</dbReference>
<keyword evidence="1" id="KW-1133">Transmembrane helix</keyword>
<evidence type="ECO:0000313" key="3">
    <source>
        <dbReference type="EMBL" id="MFC3491537.1"/>
    </source>
</evidence>